<dbReference type="AlphaFoldDB" id="A0A2T4IQ00"/>
<gene>
    <name evidence="2" type="ORF">C9427_24975</name>
</gene>
<dbReference type="InterPro" id="IPR016024">
    <property type="entry name" value="ARM-type_fold"/>
</dbReference>
<evidence type="ECO:0000313" key="2">
    <source>
        <dbReference type="EMBL" id="PTE07700.1"/>
    </source>
</evidence>
<proteinExistence type="predicted"/>
<dbReference type="Proteomes" id="UP000240259">
    <property type="component" value="Unassembled WGS sequence"/>
</dbReference>
<reference evidence="2 3" key="1">
    <citation type="submission" date="2018-03" db="EMBL/GenBank/DDBJ databases">
        <title>Genome sequence of the symbiotic type strain Mesorhizobium helmanticense CSLC115NT isolated from Lotus corniculatus nodules.</title>
        <authorList>
            <person name="Sannazzaro A.I."/>
            <person name="Torres Tejerizo G.A."/>
            <person name="Dip D."/>
            <person name="Caballero M."/>
            <person name="Pistorio M."/>
            <person name="Estrella M.J."/>
        </authorList>
    </citation>
    <scope>NUCLEOTIDE SEQUENCE [LARGE SCALE GENOMIC DNA]</scope>
    <source>
        <strain evidence="2 3">CSLC115N</strain>
    </source>
</reference>
<evidence type="ECO:0000313" key="3">
    <source>
        <dbReference type="Proteomes" id="UP000240259"/>
    </source>
</evidence>
<keyword evidence="3" id="KW-1185">Reference proteome</keyword>
<dbReference type="SUPFAM" id="SSF48371">
    <property type="entry name" value="ARM repeat"/>
    <property type="match status" value="1"/>
</dbReference>
<comment type="caution">
    <text evidence="2">The sequence shown here is derived from an EMBL/GenBank/DDBJ whole genome shotgun (WGS) entry which is preliminary data.</text>
</comment>
<organism evidence="2 3">
    <name type="scientific">Mesorhizobium helmanticense</name>
    <dbReference type="NCBI Taxonomy" id="1776423"/>
    <lineage>
        <taxon>Bacteria</taxon>
        <taxon>Pseudomonadati</taxon>
        <taxon>Pseudomonadota</taxon>
        <taxon>Alphaproteobacteria</taxon>
        <taxon>Hyphomicrobiales</taxon>
        <taxon>Phyllobacteriaceae</taxon>
        <taxon>Mesorhizobium</taxon>
    </lineage>
</organism>
<accession>A0A2T4IQ00</accession>
<dbReference type="EMBL" id="PZJX01000046">
    <property type="protein sequence ID" value="PTE07700.1"/>
    <property type="molecule type" value="Genomic_DNA"/>
</dbReference>
<sequence>MGKPLFAMTDLFEAMRLSAEDSETAHLFFSEGGKILLPLGKSTNAMTGPEMLQRLMSPSDDDNGALANDFLSELGKTVPLESLRLLLISGNARTRATGAFLATFQNQNISSMVGELAALLADDNPRTRFDAVESILRCSTRGDGDYLAQALFALADEHEGVRMGAIQFVRFAKDWQLKFARQRAASLRPGTPFSSIAEISGQWRDDASGAIRAMLDHAEPVVRRYGLGLAGRARLVVVDAYIEWAQTSADPEISKLATDCLEHNQISQHAVWHSSLPAAARPRPDRKRARR</sequence>
<protein>
    <recommendedName>
        <fullName evidence="4">HEAT repeat domain-containing protein</fullName>
    </recommendedName>
</protein>
<dbReference type="Gene3D" id="1.25.10.10">
    <property type="entry name" value="Leucine-rich Repeat Variant"/>
    <property type="match status" value="1"/>
</dbReference>
<evidence type="ECO:0008006" key="4">
    <source>
        <dbReference type="Google" id="ProtNLM"/>
    </source>
</evidence>
<feature type="region of interest" description="Disordered" evidence="1">
    <location>
        <begin position="272"/>
        <end position="291"/>
    </location>
</feature>
<name>A0A2T4IQ00_9HYPH</name>
<evidence type="ECO:0000256" key="1">
    <source>
        <dbReference type="SAM" id="MobiDB-lite"/>
    </source>
</evidence>
<dbReference type="InterPro" id="IPR011989">
    <property type="entry name" value="ARM-like"/>
</dbReference>